<reference evidence="1 2" key="1">
    <citation type="journal article" date="2020" name="Nat. Commun.">
        <title>The structures of two archaeal type IV pili illuminate evolutionary relationships.</title>
        <authorList>
            <person name="Wang F."/>
            <person name="Baquero D.P."/>
            <person name="Su Z."/>
            <person name="Beltran L.C."/>
            <person name="Prangishvili D."/>
            <person name="Krupovic M."/>
            <person name="Egelman E.H."/>
        </authorList>
    </citation>
    <scope>NUCLEOTIDE SEQUENCE [LARGE SCALE GENOMIC DNA]</scope>
    <source>
        <strain evidence="1 2">2GA</strain>
    </source>
</reference>
<dbReference type="EMBL" id="JAAVJF010000001">
    <property type="protein sequence ID" value="NYR14842.1"/>
    <property type="molecule type" value="Genomic_DNA"/>
</dbReference>
<organism evidence="1 2">
    <name type="scientific">Pyrobaculum arsenaticum</name>
    <dbReference type="NCBI Taxonomy" id="121277"/>
    <lineage>
        <taxon>Archaea</taxon>
        <taxon>Thermoproteota</taxon>
        <taxon>Thermoprotei</taxon>
        <taxon>Thermoproteales</taxon>
        <taxon>Thermoproteaceae</taxon>
        <taxon>Pyrobaculum</taxon>
    </lineage>
</organism>
<comment type="caution">
    <text evidence="1">The sequence shown here is derived from an EMBL/GenBank/DDBJ whole genome shotgun (WGS) entry which is preliminary data.</text>
</comment>
<dbReference type="RefSeq" id="WP_011900128.1">
    <property type="nucleotide sequence ID" value="NZ_JAAVJF010000001.1"/>
</dbReference>
<protein>
    <recommendedName>
        <fullName evidence="3">PaREP8</fullName>
    </recommendedName>
</protein>
<evidence type="ECO:0000313" key="2">
    <source>
        <dbReference type="Proteomes" id="UP000554766"/>
    </source>
</evidence>
<dbReference type="Proteomes" id="UP000554766">
    <property type="component" value="Unassembled WGS sequence"/>
</dbReference>
<accession>A0A7L4P7T6</accession>
<keyword evidence="2" id="KW-1185">Reference proteome</keyword>
<evidence type="ECO:0000313" key="1">
    <source>
        <dbReference type="EMBL" id="NYR14842.1"/>
    </source>
</evidence>
<evidence type="ECO:0008006" key="3">
    <source>
        <dbReference type="Google" id="ProtNLM"/>
    </source>
</evidence>
<proteinExistence type="predicted"/>
<dbReference type="AlphaFoldDB" id="A0A7L4P7T6"/>
<gene>
    <name evidence="1" type="ORF">HC235_02470</name>
</gene>
<dbReference type="GeneID" id="5054209"/>
<name>A0A7L4P7T6_9CREN</name>
<sequence length="66" mass="7424">MEGPRPSLDEAKKASVKGRWTETPLEKAARRLCNIVRMAWMGGCLLYLNGIHEVEISVSDVRVRTP</sequence>